<keyword evidence="4" id="KW-0433">Leucine-rich repeat</keyword>
<keyword evidence="5 14" id="KW-0812">Transmembrane</keyword>
<dbReference type="Gene3D" id="3.40.50.10140">
    <property type="entry name" value="Toll/interleukin-1 receptor homology (TIR) domain"/>
    <property type="match status" value="1"/>
</dbReference>
<dbReference type="SMART" id="SM00364">
    <property type="entry name" value="LRR_BAC"/>
    <property type="match status" value="5"/>
</dbReference>
<dbReference type="GO" id="GO:0045087">
    <property type="term" value="P:innate immune response"/>
    <property type="evidence" value="ECO:0007669"/>
    <property type="project" value="UniProtKB-KW"/>
</dbReference>
<evidence type="ECO:0000256" key="14">
    <source>
        <dbReference type="SAM" id="Phobius"/>
    </source>
</evidence>
<dbReference type="InterPro" id="IPR003591">
    <property type="entry name" value="Leu-rich_rpt_typical-subtyp"/>
</dbReference>
<sequence length="823" mass="93938">MGTFIHSLHFCLIILSCHGESEFQNSETQIYVSKPSGHHTFNYSSVTKQQTLQQSLGSLQSTMKNVNKKMTDHSKTLESLNPLQNRSSILNSTDYQVDELYTQKHTEIMEVMDSSKDQPLLNARMSLEPRKHNLHEEPVLKLKAVDHRKHNDTPSPSVAMKPEGCGISMNGILDLSNRNLSEKELRAKIESGPCWATLDKIQVLNASHNNLEGDLITLILLFLNMKNVRVIDLSCNNLTFNAMCAEEIQDLEESKLIFLNLSHNSLKTLSDLCLPQSLKGIDLSFTKIDRIPQEFAILFSNMEEIYLQGNQFVYTVKTLQSVLIGDVGTSSVSYVDLPKHSLIESLPHKVKHLVLSNCSIVELPEWFAQKVGQLLFLDLSNNPMNSFPGLPTTLQRLDLSNSNIKAMANLKFISNLTVVNIPNNKIEDISPKHVPYSLEEFDISKNKIRRMPFLGAHSKLKSLNISGNVIMQLNVNTSHPSLSNLDASHNLITELHDEMGTFLPELKFLNLSGNKISFLQPGSLPESLLELDISNNAITIIMEETFGRLRNLRVLMAQGKHFFCNCDLYWFANTYLASPNVQIHGREALKCSFPLQKRGLLVENSNLTILYCSLGLQMGITAIVAAMFMTVITVLCWRFHGPWYIKMGWYWCMAKRKQYQKSPEDKLYDAFVSYSENDAPWTKEILLKNLEANNYRVCYHERDFLPGHPVLGNIFHCIENSHKVLFVLSPSFVNSCWCQYELYFAEHRVLNENQDSLIMIVLEDLPPNSVPQKFSKLRKLLKRKTYLKWSSEEHKQKLFWCQLNAVLKTTNEPMVLDETIELH</sequence>
<evidence type="ECO:0000256" key="9">
    <source>
        <dbReference type="ARBA" id="ARBA00022989"/>
    </source>
</evidence>
<dbReference type="GO" id="GO:0006954">
    <property type="term" value="P:inflammatory response"/>
    <property type="evidence" value="ECO:0007669"/>
    <property type="project" value="UniProtKB-KW"/>
</dbReference>
<organism evidence="17">
    <name type="scientific">Anolis carolinensis</name>
    <name type="common">Green anole</name>
    <name type="synonym">American chameleon</name>
    <dbReference type="NCBI Taxonomy" id="28377"/>
    <lineage>
        <taxon>Eukaryota</taxon>
        <taxon>Metazoa</taxon>
        <taxon>Chordata</taxon>
        <taxon>Craniata</taxon>
        <taxon>Vertebrata</taxon>
        <taxon>Euteleostomi</taxon>
        <taxon>Lepidosauria</taxon>
        <taxon>Squamata</taxon>
        <taxon>Bifurcata</taxon>
        <taxon>Unidentata</taxon>
        <taxon>Episquamata</taxon>
        <taxon>Toxicofera</taxon>
        <taxon>Iguania</taxon>
        <taxon>Dactyloidae</taxon>
        <taxon>Anolis</taxon>
    </lineage>
</organism>
<dbReference type="PRINTS" id="PR01537">
    <property type="entry name" value="INTRLKN1R1F"/>
</dbReference>
<dbReference type="GO" id="GO:0007165">
    <property type="term" value="P:signal transduction"/>
    <property type="evidence" value="ECO:0007669"/>
    <property type="project" value="InterPro"/>
</dbReference>
<evidence type="ECO:0000313" key="17">
    <source>
        <dbReference type="EMBL" id="AZF99213.1"/>
    </source>
</evidence>
<keyword evidence="10 14" id="KW-0472">Membrane</keyword>
<evidence type="ECO:0000256" key="11">
    <source>
        <dbReference type="ARBA" id="ARBA00023170"/>
    </source>
</evidence>
<keyword evidence="11 17" id="KW-0675">Receptor</keyword>
<evidence type="ECO:0000256" key="3">
    <source>
        <dbReference type="ARBA" id="ARBA00022588"/>
    </source>
</evidence>
<dbReference type="PROSITE" id="PS50104">
    <property type="entry name" value="TIR"/>
    <property type="match status" value="1"/>
</dbReference>
<keyword evidence="12" id="KW-0325">Glycoprotein</keyword>
<keyword evidence="7" id="KW-0677">Repeat</keyword>
<evidence type="ECO:0000256" key="6">
    <source>
        <dbReference type="ARBA" id="ARBA00022729"/>
    </source>
</evidence>
<dbReference type="SUPFAM" id="SSF52200">
    <property type="entry name" value="Toll/Interleukin receptor TIR domain"/>
    <property type="match status" value="1"/>
</dbReference>
<dbReference type="GO" id="GO:0016020">
    <property type="term" value="C:membrane"/>
    <property type="evidence" value="ECO:0007669"/>
    <property type="project" value="UniProtKB-SubCell"/>
</dbReference>
<evidence type="ECO:0000256" key="5">
    <source>
        <dbReference type="ARBA" id="ARBA00022692"/>
    </source>
</evidence>
<evidence type="ECO:0000256" key="8">
    <source>
        <dbReference type="ARBA" id="ARBA00022859"/>
    </source>
</evidence>
<dbReference type="EMBL" id="MH395322">
    <property type="protein sequence ID" value="AZF99213.1"/>
    <property type="molecule type" value="Genomic_DNA"/>
</dbReference>
<dbReference type="FunFam" id="3.40.50.10140:FF:000001">
    <property type="entry name" value="Toll-like receptor 2"/>
    <property type="match status" value="1"/>
</dbReference>
<evidence type="ECO:0000256" key="2">
    <source>
        <dbReference type="ARBA" id="ARBA00009634"/>
    </source>
</evidence>
<feature type="signal peptide" evidence="15">
    <location>
        <begin position="1"/>
        <end position="19"/>
    </location>
</feature>
<evidence type="ECO:0000256" key="13">
    <source>
        <dbReference type="ARBA" id="ARBA00023198"/>
    </source>
</evidence>
<evidence type="ECO:0000256" key="12">
    <source>
        <dbReference type="ARBA" id="ARBA00023180"/>
    </source>
</evidence>
<reference evidence="17" key="1">
    <citation type="journal article" date="2018" name="Front. Immunol.">
        <title>Evolutionary Regression and Species-Specific Codon Usage of TLR15.</title>
        <authorList>
            <person name="Voogdt C.G."/>
            <person name="Merchant M.E."/>
            <person name="Wagenaar J.A."/>
            <person name="van Putten J.P."/>
        </authorList>
    </citation>
    <scope>NUCLEOTIDE SEQUENCE</scope>
</reference>
<evidence type="ECO:0000256" key="1">
    <source>
        <dbReference type="ARBA" id="ARBA00004479"/>
    </source>
</evidence>
<keyword evidence="8" id="KW-0391">Immunity</keyword>
<keyword evidence="13" id="KW-0395">Inflammatory response</keyword>
<feature type="chain" id="PRO_5018314251" evidence="15">
    <location>
        <begin position="20"/>
        <end position="823"/>
    </location>
</feature>
<gene>
    <name evidence="17" type="primary">TLR15</name>
</gene>
<accession>A0A3G8FX17</accession>
<dbReference type="AlphaFoldDB" id="A0A3G8FX17"/>
<comment type="subcellular location">
    <subcellularLocation>
        <location evidence="1">Membrane</location>
        <topology evidence="1">Single-pass type I membrane protein</topology>
    </subcellularLocation>
</comment>
<dbReference type="InterPro" id="IPR001611">
    <property type="entry name" value="Leu-rich_rpt"/>
</dbReference>
<evidence type="ECO:0000256" key="10">
    <source>
        <dbReference type="ARBA" id="ARBA00023136"/>
    </source>
</evidence>
<dbReference type="InterPro" id="IPR035897">
    <property type="entry name" value="Toll_tir_struct_dom_sf"/>
</dbReference>
<evidence type="ECO:0000256" key="15">
    <source>
        <dbReference type="SAM" id="SignalP"/>
    </source>
</evidence>
<keyword evidence="6 15" id="KW-0732">Signal</keyword>
<keyword evidence="9 14" id="KW-1133">Transmembrane helix</keyword>
<dbReference type="SUPFAM" id="SSF52058">
    <property type="entry name" value="L domain-like"/>
    <property type="match status" value="2"/>
</dbReference>
<dbReference type="PROSITE" id="PS51450">
    <property type="entry name" value="LRR"/>
    <property type="match status" value="2"/>
</dbReference>
<dbReference type="Pfam" id="PF13855">
    <property type="entry name" value="LRR_8"/>
    <property type="match status" value="1"/>
</dbReference>
<reference evidence="17" key="2">
    <citation type="submission" date="2018-05" db="EMBL/GenBank/DDBJ databases">
        <authorList>
            <person name="Voogdt C.G.P."/>
            <person name="Merchant M.E."/>
            <person name="Wagenaar J.A."/>
            <person name="van Putten J.P.M."/>
        </authorList>
    </citation>
    <scope>NUCLEOTIDE SEQUENCE</scope>
</reference>
<dbReference type="InterPro" id="IPR000157">
    <property type="entry name" value="TIR_dom"/>
</dbReference>
<dbReference type="PANTHER" id="PTHR24365:SF17">
    <property type="entry name" value="TOLL-LIKE RECEPTOR 2"/>
    <property type="match status" value="1"/>
</dbReference>
<dbReference type="Gene3D" id="3.80.10.10">
    <property type="entry name" value="Ribonuclease Inhibitor"/>
    <property type="match status" value="3"/>
</dbReference>
<evidence type="ECO:0000256" key="4">
    <source>
        <dbReference type="ARBA" id="ARBA00022614"/>
    </source>
</evidence>
<dbReference type="InterPro" id="IPR032675">
    <property type="entry name" value="LRR_dom_sf"/>
</dbReference>
<proteinExistence type="inferred from homology"/>
<keyword evidence="3" id="KW-0399">Innate immunity</keyword>
<dbReference type="SMART" id="SM00255">
    <property type="entry name" value="TIR"/>
    <property type="match status" value="1"/>
</dbReference>
<evidence type="ECO:0000256" key="7">
    <source>
        <dbReference type="ARBA" id="ARBA00022737"/>
    </source>
</evidence>
<dbReference type="Pfam" id="PF01582">
    <property type="entry name" value="TIR"/>
    <property type="match status" value="1"/>
</dbReference>
<evidence type="ECO:0000259" key="16">
    <source>
        <dbReference type="PROSITE" id="PS50104"/>
    </source>
</evidence>
<feature type="transmembrane region" description="Helical" evidence="14">
    <location>
        <begin position="614"/>
        <end position="637"/>
    </location>
</feature>
<dbReference type="SMART" id="SM00369">
    <property type="entry name" value="LRR_TYP"/>
    <property type="match status" value="5"/>
</dbReference>
<feature type="domain" description="TIR" evidence="16">
    <location>
        <begin position="666"/>
        <end position="807"/>
    </location>
</feature>
<comment type="similarity">
    <text evidence="2">Belongs to the Toll-like receptor family.</text>
</comment>
<dbReference type="PANTHER" id="PTHR24365">
    <property type="entry name" value="TOLL-LIKE RECEPTOR"/>
    <property type="match status" value="1"/>
</dbReference>
<name>A0A3G8FX17_ANOCA</name>
<protein>
    <submittedName>
        <fullName evidence="17">Toll-like receptor 15</fullName>
    </submittedName>
</protein>